<dbReference type="InParanoid" id="I2GYY1"/>
<dbReference type="PROSITE" id="PS50222">
    <property type="entry name" value="EF_HAND_2"/>
    <property type="match status" value="1"/>
</dbReference>
<name>I2GYY1_HENB6</name>
<dbReference type="FunFam" id="1.10.238.10:FF:000178">
    <property type="entry name" value="Calmodulin-2 A"/>
    <property type="match status" value="1"/>
</dbReference>
<dbReference type="Pfam" id="PF13499">
    <property type="entry name" value="EF-hand_7"/>
    <property type="match status" value="1"/>
</dbReference>
<proteinExistence type="predicted"/>
<dbReference type="AlphaFoldDB" id="I2GYY1"/>
<evidence type="ECO:0000256" key="2">
    <source>
        <dbReference type="ARBA" id="ARBA00022837"/>
    </source>
</evidence>
<dbReference type="OMA" id="DAFQMID"/>
<evidence type="ECO:0000259" key="3">
    <source>
        <dbReference type="PROSITE" id="PS50222"/>
    </source>
</evidence>
<dbReference type="Proteomes" id="UP000002866">
    <property type="component" value="Chromosome 2"/>
</dbReference>
<sequence>MEKSRSISFDNLSQDFIEKMKDAFQVIDENGDGSITESDLKKVYNDLGKKVDDKFLSNMLKDGPLSFPEFLTMMGKKTSSFASKTELVECFKAFMPDDGRTTIDQEELIQYLKFAGIEDPSTQFADIFNNFTSYSQTEQKTVFHSQHFIDSITE</sequence>
<dbReference type="SUPFAM" id="SSF47473">
    <property type="entry name" value="EF-hand"/>
    <property type="match status" value="1"/>
</dbReference>
<keyword evidence="2" id="KW-0106">Calcium</keyword>
<dbReference type="FunCoup" id="I2GYY1">
    <property type="interactions" value="42"/>
</dbReference>
<dbReference type="eggNOG" id="KOG0027">
    <property type="taxonomic scope" value="Eukaryota"/>
</dbReference>
<dbReference type="PANTHER" id="PTHR23049">
    <property type="entry name" value="MYOSIN REGULATORY LIGHT CHAIN 2"/>
    <property type="match status" value="1"/>
</dbReference>
<organism evidence="4 5">
    <name type="scientific">Henningerozyma blattae (strain ATCC 34711 / CBS 6284 / DSM 70876 / NBRC 10599 / NRRL Y-10934 / UCD 77-7)</name>
    <name type="common">Yeast</name>
    <name type="synonym">Tetrapisispora blattae</name>
    <dbReference type="NCBI Taxonomy" id="1071380"/>
    <lineage>
        <taxon>Eukaryota</taxon>
        <taxon>Fungi</taxon>
        <taxon>Dikarya</taxon>
        <taxon>Ascomycota</taxon>
        <taxon>Saccharomycotina</taxon>
        <taxon>Saccharomycetes</taxon>
        <taxon>Saccharomycetales</taxon>
        <taxon>Saccharomycetaceae</taxon>
        <taxon>Henningerozyma</taxon>
    </lineage>
</organism>
<dbReference type="InterPro" id="IPR050403">
    <property type="entry name" value="Myosin_RLC"/>
</dbReference>
<keyword evidence="5" id="KW-1185">Reference proteome</keyword>
<dbReference type="InterPro" id="IPR011992">
    <property type="entry name" value="EF-hand-dom_pair"/>
</dbReference>
<dbReference type="RefSeq" id="XP_004178852.1">
    <property type="nucleotide sequence ID" value="XM_004178804.1"/>
</dbReference>
<evidence type="ECO:0000313" key="4">
    <source>
        <dbReference type="EMBL" id="CCH59333.1"/>
    </source>
</evidence>
<accession>I2GYY1</accession>
<dbReference type="GeneID" id="14494706"/>
<dbReference type="PROSITE" id="PS00018">
    <property type="entry name" value="EF_HAND_1"/>
    <property type="match status" value="1"/>
</dbReference>
<dbReference type="GO" id="GO:0000142">
    <property type="term" value="C:cellular bud neck contractile ring"/>
    <property type="evidence" value="ECO:0007669"/>
    <property type="project" value="EnsemblFungi"/>
</dbReference>
<feature type="domain" description="EF-hand" evidence="3">
    <location>
        <begin position="15"/>
        <end position="50"/>
    </location>
</feature>
<dbReference type="KEGG" id="tbl:TBLA_0B04980"/>
<reference evidence="4 5" key="1">
    <citation type="journal article" date="2011" name="Proc. Natl. Acad. Sci. U.S.A.">
        <title>Evolutionary erosion of yeast sex chromosomes by mating-type switching accidents.</title>
        <authorList>
            <person name="Gordon J.L."/>
            <person name="Armisen D."/>
            <person name="Proux-Wera E."/>
            <person name="Oheigeartaigh S.S."/>
            <person name="Byrne K.P."/>
            <person name="Wolfe K.H."/>
        </authorList>
    </citation>
    <scope>NUCLEOTIDE SEQUENCE [LARGE SCALE GENOMIC DNA]</scope>
    <source>
        <strain evidence="5">ATCC 34711 / CBS 6284 / DSM 70876 / NBRC 10599 / NRRL Y-10934 / UCD 77-7</strain>
    </source>
</reference>
<evidence type="ECO:0000313" key="5">
    <source>
        <dbReference type="Proteomes" id="UP000002866"/>
    </source>
</evidence>
<dbReference type="STRING" id="1071380.I2GYY1"/>
<protein>
    <recommendedName>
        <fullName evidence="3">EF-hand domain-containing protein</fullName>
    </recommendedName>
</protein>
<dbReference type="EMBL" id="HE806317">
    <property type="protein sequence ID" value="CCH59333.1"/>
    <property type="molecule type" value="Genomic_DNA"/>
</dbReference>
<dbReference type="HOGENOM" id="CLU_061288_9_2_1"/>
<dbReference type="GO" id="GO:0016460">
    <property type="term" value="C:myosin II complex"/>
    <property type="evidence" value="ECO:0007669"/>
    <property type="project" value="EnsemblFungi"/>
</dbReference>
<dbReference type="InterPro" id="IPR018247">
    <property type="entry name" value="EF_Hand_1_Ca_BS"/>
</dbReference>
<dbReference type="Gene3D" id="1.10.238.10">
    <property type="entry name" value="EF-hand"/>
    <property type="match status" value="2"/>
</dbReference>
<dbReference type="GO" id="GO:1902404">
    <property type="term" value="P:mitotic actomyosin contractile ring contraction"/>
    <property type="evidence" value="ECO:0007669"/>
    <property type="project" value="EnsemblFungi"/>
</dbReference>
<keyword evidence="1" id="KW-0677">Repeat</keyword>
<evidence type="ECO:0000256" key="1">
    <source>
        <dbReference type="ARBA" id="ARBA00022737"/>
    </source>
</evidence>
<dbReference type="OrthoDB" id="429467at2759"/>
<dbReference type="GO" id="GO:0000131">
    <property type="term" value="C:incipient cellular bud site"/>
    <property type="evidence" value="ECO:0007669"/>
    <property type="project" value="EnsemblFungi"/>
</dbReference>
<dbReference type="GO" id="GO:0032038">
    <property type="term" value="F:myosin II heavy chain binding"/>
    <property type="evidence" value="ECO:0007669"/>
    <property type="project" value="EnsemblFungi"/>
</dbReference>
<dbReference type="GO" id="GO:0005509">
    <property type="term" value="F:calcium ion binding"/>
    <property type="evidence" value="ECO:0007669"/>
    <property type="project" value="InterPro"/>
</dbReference>
<dbReference type="CDD" id="cd00051">
    <property type="entry name" value="EFh"/>
    <property type="match status" value="1"/>
</dbReference>
<gene>
    <name evidence="4" type="primary">TBLA0B04980</name>
    <name evidence="4" type="ORF">TBLA_0B04980</name>
</gene>
<dbReference type="InterPro" id="IPR002048">
    <property type="entry name" value="EF_hand_dom"/>
</dbReference>